<dbReference type="PANTHER" id="PTHR21600:SF44">
    <property type="entry name" value="RIBOSOMAL LARGE SUBUNIT PSEUDOURIDINE SYNTHASE D"/>
    <property type="match status" value="1"/>
</dbReference>
<dbReference type="GO" id="GO:0003723">
    <property type="term" value="F:RNA binding"/>
    <property type="evidence" value="ECO:0007669"/>
    <property type="project" value="UniProtKB-KW"/>
</dbReference>
<evidence type="ECO:0000259" key="4">
    <source>
        <dbReference type="SMART" id="SM00363"/>
    </source>
</evidence>
<dbReference type="Gene3D" id="3.30.2350.10">
    <property type="entry name" value="Pseudouridine synthase"/>
    <property type="match status" value="1"/>
</dbReference>
<feature type="domain" description="RNA-binding S4" evidence="4">
    <location>
        <begin position="14"/>
        <end position="77"/>
    </location>
</feature>
<keyword evidence="6" id="KW-1185">Reference proteome</keyword>
<reference evidence="5 6" key="1">
    <citation type="submission" date="2019-07" db="EMBL/GenBank/DDBJ databases">
        <title>Genomic Encyclopedia of Archaeal and Bacterial Type Strains, Phase II (KMG-II): from individual species to whole genera.</title>
        <authorList>
            <person name="Goeker M."/>
        </authorList>
    </citation>
    <scope>NUCLEOTIDE SEQUENCE [LARGE SCALE GENOMIC DNA]</scope>
    <source>
        <strain evidence="5 6">ATCC BAA-1139</strain>
    </source>
</reference>
<dbReference type="InterPro" id="IPR006145">
    <property type="entry name" value="PsdUridine_synth_RsuA/RluA"/>
</dbReference>
<dbReference type="Gene3D" id="3.10.290.10">
    <property type="entry name" value="RNA-binding S4 domain"/>
    <property type="match status" value="1"/>
</dbReference>
<proteinExistence type="inferred from homology"/>
<evidence type="ECO:0000313" key="5">
    <source>
        <dbReference type="EMBL" id="TWJ13536.1"/>
    </source>
</evidence>
<accession>A0A562V6K9</accession>
<keyword evidence="3" id="KW-0694">RNA-binding</keyword>
<dbReference type="Pfam" id="PF00849">
    <property type="entry name" value="PseudoU_synth_2"/>
    <property type="match status" value="1"/>
</dbReference>
<dbReference type="OrthoDB" id="128480at2"/>
<evidence type="ECO:0000256" key="1">
    <source>
        <dbReference type="ARBA" id="ARBA00010876"/>
    </source>
</evidence>
<comment type="similarity">
    <text evidence="1">Belongs to the pseudouridine synthase RluA family.</text>
</comment>
<dbReference type="SMART" id="SM00363">
    <property type="entry name" value="S4"/>
    <property type="match status" value="1"/>
</dbReference>
<dbReference type="EMBL" id="VLLN01000038">
    <property type="protein sequence ID" value="TWJ13536.1"/>
    <property type="molecule type" value="Genomic_DNA"/>
</dbReference>
<dbReference type="PROSITE" id="PS50889">
    <property type="entry name" value="S4"/>
    <property type="match status" value="1"/>
</dbReference>
<dbReference type="CDD" id="cd02869">
    <property type="entry name" value="PseudoU_synth_RluA_like"/>
    <property type="match status" value="1"/>
</dbReference>
<protein>
    <submittedName>
        <fullName evidence="5">RluA family pseudouridine synthase</fullName>
    </submittedName>
</protein>
<keyword evidence="2" id="KW-0413">Isomerase</keyword>
<gene>
    <name evidence="5" type="ORF">JN12_03788</name>
</gene>
<dbReference type="AlphaFoldDB" id="A0A562V6K9"/>
<dbReference type="InterPro" id="IPR050188">
    <property type="entry name" value="RluA_PseudoU_synthase"/>
</dbReference>
<dbReference type="GO" id="GO:0120159">
    <property type="term" value="F:rRNA pseudouridine synthase activity"/>
    <property type="evidence" value="ECO:0007669"/>
    <property type="project" value="UniProtKB-ARBA"/>
</dbReference>
<dbReference type="SUPFAM" id="SSF55120">
    <property type="entry name" value="Pseudouridine synthase"/>
    <property type="match status" value="1"/>
</dbReference>
<comment type="caution">
    <text evidence="5">The sequence shown here is derived from an EMBL/GenBank/DDBJ whole genome shotgun (WGS) entry which is preliminary data.</text>
</comment>
<dbReference type="InterPro" id="IPR036986">
    <property type="entry name" value="S4_RNA-bd_sf"/>
</dbReference>
<sequence length="295" mass="32102">MILTGRTPAEHAGLRLDDGCRALFPQLSKGEIRRIIDLGGCAVNTVMVRVTSRPLQAGDEVTIGVMEKERFVDVRYASEDLLFEDQEYLAVNKAAGINSQRTPYQLKGTVEYAVGLYLREQGSKEPARVIHRLDRGTSGVMFFPKNKPAATYIAGLFKEGKVGKVYWALVSGIVDEESWEVDAPIAKLNKFRYGVALPGKPALTRFRVLARSGSATLIEAQPLTGRTHQIRVHLTHKGLPIIGDPPYGGAPASRMMLHCRTMAFTARGGRSISATAPPDSAFLAICAKEGIAVPL</sequence>
<dbReference type="RefSeq" id="WP_145025709.1">
    <property type="nucleotide sequence ID" value="NZ_VLLN01000038.1"/>
</dbReference>
<dbReference type="Proteomes" id="UP000319449">
    <property type="component" value="Unassembled WGS sequence"/>
</dbReference>
<organism evidence="5 6">
    <name type="scientific">Geobacter argillaceus</name>
    <dbReference type="NCBI Taxonomy" id="345631"/>
    <lineage>
        <taxon>Bacteria</taxon>
        <taxon>Pseudomonadati</taxon>
        <taxon>Thermodesulfobacteriota</taxon>
        <taxon>Desulfuromonadia</taxon>
        <taxon>Geobacterales</taxon>
        <taxon>Geobacteraceae</taxon>
        <taxon>Geobacter</taxon>
    </lineage>
</organism>
<name>A0A562V6K9_9BACT</name>
<dbReference type="InterPro" id="IPR002942">
    <property type="entry name" value="S4_RNA-bd"/>
</dbReference>
<evidence type="ECO:0000313" key="6">
    <source>
        <dbReference type="Proteomes" id="UP000319449"/>
    </source>
</evidence>
<dbReference type="PANTHER" id="PTHR21600">
    <property type="entry name" value="MITOCHONDRIAL RNA PSEUDOURIDINE SYNTHASE"/>
    <property type="match status" value="1"/>
</dbReference>
<evidence type="ECO:0000256" key="3">
    <source>
        <dbReference type="PROSITE-ProRule" id="PRU00182"/>
    </source>
</evidence>
<dbReference type="GO" id="GO:0000455">
    <property type="term" value="P:enzyme-directed rRNA pseudouridine synthesis"/>
    <property type="evidence" value="ECO:0007669"/>
    <property type="project" value="TreeGrafter"/>
</dbReference>
<dbReference type="InterPro" id="IPR020103">
    <property type="entry name" value="PsdUridine_synth_cat_dom_sf"/>
</dbReference>
<evidence type="ECO:0000256" key="2">
    <source>
        <dbReference type="ARBA" id="ARBA00023235"/>
    </source>
</evidence>